<organism evidence="2 3">
    <name type="scientific">Prevotella lacticifex</name>
    <dbReference type="NCBI Taxonomy" id="2854755"/>
    <lineage>
        <taxon>Bacteria</taxon>
        <taxon>Pseudomonadati</taxon>
        <taxon>Bacteroidota</taxon>
        <taxon>Bacteroidia</taxon>
        <taxon>Bacteroidales</taxon>
        <taxon>Prevotellaceae</taxon>
        <taxon>Prevotella</taxon>
    </lineage>
</organism>
<evidence type="ECO:0000313" key="2">
    <source>
        <dbReference type="EMBL" id="GJG58524.1"/>
    </source>
</evidence>
<sequence length="145" mass="15928">MIPTVATLIIVAAIIVVAIVHSIRTRDYEPEKKPVADERMTVEEAGELYSDGELTTKAGYLHYTLTEAYEAGDGTTGPFVGYVRPDAQHDGTLLIYDSNDDIRGKVEAQSEYYAALLNRRHANCYGFVAKGDSDGCHGEVCLRKI</sequence>
<dbReference type="GeneID" id="72467439"/>
<dbReference type="EMBL" id="BPUB01000001">
    <property type="protein sequence ID" value="GJG58524.1"/>
    <property type="molecule type" value="Genomic_DNA"/>
</dbReference>
<dbReference type="RefSeq" id="WP_223929220.1">
    <property type="nucleotide sequence ID" value="NZ_BPTU01000001.1"/>
</dbReference>
<protein>
    <submittedName>
        <fullName evidence="2">Uncharacterized protein</fullName>
    </submittedName>
</protein>
<keyword evidence="3" id="KW-1185">Reference proteome</keyword>
<evidence type="ECO:0000256" key="1">
    <source>
        <dbReference type="SAM" id="Phobius"/>
    </source>
</evidence>
<comment type="caution">
    <text evidence="2">The sequence shown here is derived from an EMBL/GenBank/DDBJ whole genome shotgun (WGS) entry which is preliminary data.</text>
</comment>
<name>A0A9R1C9M7_9BACT</name>
<dbReference type="Proteomes" id="UP000825483">
    <property type="component" value="Unassembled WGS sequence"/>
</dbReference>
<evidence type="ECO:0000313" key="3">
    <source>
        <dbReference type="Proteomes" id="UP000825483"/>
    </source>
</evidence>
<feature type="transmembrane region" description="Helical" evidence="1">
    <location>
        <begin position="6"/>
        <end position="23"/>
    </location>
</feature>
<gene>
    <name evidence="2" type="ORF">PRLR5076_13750</name>
</gene>
<proteinExistence type="predicted"/>
<keyword evidence="1" id="KW-1133">Transmembrane helix</keyword>
<reference evidence="2" key="1">
    <citation type="journal article" date="2022" name="Int. J. Syst. Evol. Microbiol.">
        <title>Prevotella lacticifex sp. nov., isolated from the rumen of cows.</title>
        <authorList>
            <person name="Shinkai T."/>
            <person name="Ikeyama N."/>
            <person name="Kumagai M."/>
            <person name="Ohmori H."/>
            <person name="Sakamoto M."/>
            <person name="Ohkuma M."/>
            <person name="Mitsumori M."/>
        </authorList>
    </citation>
    <scope>NUCLEOTIDE SEQUENCE</scope>
    <source>
        <strain evidence="2">R5076</strain>
    </source>
</reference>
<dbReference type="AlphaFoldDB" id="A0A9R1C9M7"/>
<keyword evidence="1" id="KW-0472">Membrane</keyword>
<accession>A0A9R1C9M7</accession>
<keyword evidence="1" id="KW-0812">Transmembrane</keyword>